<dbReference type="SUPFAM" id="SSF48264">
    <property type="entry name" value="Cytochrome P450"/>
    <property type="match status" value="1"/>
</dbReference>
<dbReference type="InterPro" id="IPR001128">
    <property type="entry name" value="Cyt_P450"/>
</dbReference>
<evidence type="ECO:0000256" key="1">
    <source>
        <dbReference type="ARBA" id="ARBA00022617"/>
    </source>
</evidence>
<protein>
    <submittedName>
        <fullName evidence="7">Uncharacterized protein</fullName>
    </submittedName>
</protein>
<sequence>MCLLLRNHKVLEKAKEELDKKIEKERCINDSDINKLVYIQAIVKETLRLYPPAPLTTREFTENANLGGYHIEKGTILLTNVWKINTNPSVWSDWPEFKPEKFLTTHKDVDFKGHHFDLLPFGSGRRMCPGISFGVQIIHFILASFLYSFEISSMEHVDMTGTLGAVYAKATPLKIYSQNNTDHYGYIRRGSIPLSGTSSKPNHIACVRRAPKSLFGEVLLAHTHLSHKPPTFRLGTADYAGSPKPLEGTFLPLAPSVGTTST</sequence>
<gene>
    <name evidence="7" type="ORF">PIB30_083233</name>
</gene>
<name>A0ABU6TRP7_9FABA</name>
<comment type="caution">
    <text evidence="7">The sequence shown here is derived from an EMBL/GenBank/DDBJ whole genome shotgun (WGS) entry which is preliminary data.</text>
</comment>
<dbReference type="PROSITE" id="PS00086">
    <property type="entry name" value="CYTOCHROME_P450"/>
    <property type="match status" value="1"/>
</dbReference>
<comment type="similarity">
    <text evidence="6">Belongs to the cytochrome P450 family.</text>
</comment>
<keyword evidence="1 6" id="KW-0349">Heme</keyword>
<evidence type="ECO:0000256" key="4">
    <source>
        <dbReference type="ARBA" id="ARBA00023004"/>
    </source>
</evidence>
<dbReference type="InterPro" id="IPR002401">
    <property type="entry name" value="Cyt_P450_E_grp-I"/>
</dbReference>
<evidence type="ECO:0000256" key="6">
    <source>
        <dbReference type="RuleBase" id="RU000461"/>
    </source>
</evidence>
<keyword evidence="5 6" id="KW-0503">Monooxygenase</keyword>
<proteinExistence type="inferred from homology"/>
<dbReference type="Proteomes" id="UP001341840">
    <property type="component" value="Unassembled WGS sequence"/>
</dbReference>
<dbReference type="EMBL" id="JASCZI010091930">
    <property type="protein sequence ID" value="MED6151515.1"/>
    <property type="molecule type" value="Genomic_DNA"/>
</dbReference>
<evidence type="ECO:0000256" key="3">
    <source>
        <dbReference type="ARBA" id="ARBA00023002"/>
    </source>
</evidence>
<evidence type="ECO:0000313" key="7">
    <source>
        <dbReference type="EMBL" id="MED6151515.1"/>
    </source>
</evidence>
<evidence type="ECO:0000256" key="2">
    <source>
        <dbReference type="ARBA" id="ARBA00022723"/>
    </source>
</evidence>
<keyword evidence="4 6" id="KW-0408">Iron</keyword>
<reference evidence="7 8" key="1">
    <citation type="journal article" date="2023" name="Plants (Basel)">
        <title>Bridging the Gap: Combining Genomics and Transcriptomics Approaches to Understand Stylosanthes scabra, an Orphan Legume from the Brazilian Caatinga.</title>
        <authorList>
            <person name="Ferreira-Neto J.R.C."/>
            <person name="da Silva M.D."/>
            <person name="Binneck E."/>
            <person name="de Melo N.F."/>
            <person name="da Silva R.H."/>
            <person name="de Melo A.L.T.M."/>
            <person name="Pandolfi V."/>
            <person name="Bustamante F.O."/>
            <person name="Brasileiro-Vidal A.C."/>
            <person name="Benko-Iseppon A.M."/>
        </authorList>
    </citation>
    <scope>NUCLEOTIDE SEQUENCE [LARGE SCALE GENOMIC DNA]</scope>
    <source>
        <tissue evidence="7">Leaves</tissue>
    </source>
</reference>
<dbReference type="Gene3D" id="1.10.630.10">
    <property type="entry name" value="Cytochrome P450"/>
    <property type="match status" value="1"/>
</dbReference>
<dbReference type="InterPro" id="IPR050651">
    <property type="entry name" value="Plant_Cytochrome_P450_Monoox"/>
</dbReference>
<dbReference type="PANTHER" id="PTHR47947:SF49">
    <property type="entry name" value="CYTOCHROME P450 FAMILY PROTEIN"/>
    <property type="match status" value="1"/>
</dbReference>
<dbReference type="PANTHER" id="PTHR47947">
    <property type="entry name" value="CYTOCHROME P450 82C3-RELATED"/>
    <property type="match status" value="1"/>
</dbReference>
<evidence type="ECO:0000256" key="5">
    <source>
        <dbReference type="ARBA" id="ARBA00023033"/>
    </source>
</evidence>
<dbReference type="InterPro" id="IPR017972">
    <property type="entry name" value="Cyt_P450_CS"/>
</dbReference>
<evidence type="ECO:0000313" key="8">
    <source>
        <dbReference type="Proteomes" id="UP001341840"/>
    </source>
</evidence>
<dbReference type="Pfam" id="PF00067">
    <property type="entry name" value="p450"/>
    <property type="match status" value="1"/>
</dbReference>
<keyword evidence="8" id="KW-1185">Reference proteome</keyword>
<organism evidence="7 8">
    <name type="scientific">Stylosanthes scabra</name>
    <dbReference type="NCBI Taxonomy" id="79078"/>
    <lineage>
        <taxon>Eukaryota</taxon>
        <taxon>Viridiplantae</taxon>
        <taxon>Streptophyta</taxon>
        <taxon>Embryophyta</taxon>
        <taxon>Tracheophyta</taxon>
        <taxon>Spermatophyta</taxon>
        <taxon>Magnoliopsida</taxon>
        <taxon>eudicotyledons</taxon>
        <taxon>Gunneridae</taxon>
        <taxon>Pentapetalae</taxon>
        <taxon>rosids</taxon>
        <taxon>fabids</taxon>
        <taxon>Fabales</taxon>
        <taxon>Fabaceae</taxon>
        <taxon>Papilionoideae</taxon>
        <taxon>50 kb inversion clade</taxon>
        <taxon>dalbergioids sensu lato</taxon>
        <taxon>Dalbergieae</taxon>
        <taxon>Pterocarpus clade</taxon>
        <taxon>Stylosanthes</taxon>
    </lineage>
</organism>
<accession>A0ABU6TRP7</accession>
<keyword evidence="3 6" id="KW-0560">Oxidoreductase</keyword>
<keyword evidence="2 6" id="KW-0479">Metal-binding</keyword>
<dbReference type="InterPro" id="IPR036396">
    <property type="entry name" value="Cyt_P450_sf"/>
</dbReference>
<dbReference type="PRINTS" id="PR00463">
    <property type="entry name" value="EP450I"/>
</dbReference>
<dbReference type="PRINTS" id="PR00385">
    <property type="entry name" value="P450"/>
</dbReference>